<reference evidence="2" key="2">
    <citation type="journal article" date="2015" name="Fish Shellfish Immunol.">
        <title>Early steps in the European eel (Anguilla anguilla)-Vibrio vulnificus interaction in the gills: Role of the RtxA13 toxin.</title>
        <authorList>
            <person name="Callol A."/>
            <person name="Pajuelo D."/>
            <person name="Ebbesson L."/>
            <person name="Teles M."/>
            <person name="MacKenzie S."/>
            <person name="Amaro C."/>
        </authorList>
    </citation>
    <scope>NUCLEOTIDE SEQUENCE</scope>
</reference>
<accession>A0A0E9P7M9</accession>
<feature type="region of interest" description="Disordered" evidence="1">
    <location>
        <begin position="1"/>
        <end position="33"/>
    </location>
</feature>
<evidence type="ECO:0000256" key="1">
    <source>
        <dbReference type="SAM" id="MobiDB-lite"/>
    </source>
</evidence>
<name>A0A0E9P7M9_ANGAN</name>
<reference evidence="2" key="1">
    <citation type="submission" date="2014-11" db="EMBL/GenBank/DDBJ databases">
        <authorList>
            <person name="Amaro Gonzalez C."/>
        </authorList>
    </citation>
    <scope>NUCLEOTIDE SEQUENCE</scope>
</reference>
<protein>
    <submittedName>
        <fullName evidence="2">Uncharacterized protein</fullName>
    </submittedName>
</protein>
<dbReference type="EMBL" id="GBXM01108522">
    <property type="protein sequence ID" value="JAH00055.1"/>
    <property type="molecule type" value="Transcribed_RNA"/>
</dbReference>
<proteinExistence type="predicted"/>
<dbReference type="AlphaFoldDB" id="A0A0E9P7M9"/>
<sequence length="33" mass="3788">MLQHNWGSAREVLSDMSPGSKHEKNTNCNLFKK</sequence>
<evidence type="ECO:0000313" key="2">
    <source>
        <dbReference type="EMBL" id="JAH00055.1"/>
    </source>
</evidence>
<organism evidence="2">
    <name type="scientific">Anguilla anguilla</name>
    <name type="common">European freshwater eel</name>
    <name type="synonym">Muraena anguilla</name>
    <dbReference type="NCBI Taxonomy" id="7936"/>
    <lineage>
        <taxon>Eukaryota</taxon>
        <taxon>Metazoa</taxon>
        <taxon>Chordata</taxon>
        <taxon>Craniata</taxon>
        <taxon>Vertebrata</taxon>
        <taxon>Euteleostomi</taxon>
        <taxon>Actinopterygii</taxon>
        <taxon>Neopterygii</taxon>
        <taxon>Teleostei</taxon>
        <taxon>Anguilliformes</taxon>
        <taxon>Anguillidae</taxon>
        <taxon>Anguilla</taxon>
    </lineage>
</organism>